<dbReference type="PANTHER" id="PTHR30433">
    <property type="entry name" value="CHEMOTAXIS PROTEIN MOTA"/>
    <property type="match status" value="1"/>
</dbReference>
<keyword evidence="2" id="KW-1003">Cell membrane</keyword>
<evidence type="ECO:0000256" key="5">
    <source>
        <dbReference type="ARBA" id="ARBA00023136"/>
    </source>
</evidence>
<dbReference type="STRING" id="1121409.SAMN02745124_02084"/>
<dbReference type="GO" id="GO:0006935">
    <property type="term" value="P:chemotaxis"/>
    <property type="evidence" value="ECO:0007669"/>
    <property type="project" value="InterPro"/>
</dbReference>
<sequence length="276" mass="31085">MRYKNVIGLFLFSSLFVAGFLINGNLGLYFNISGLLIVIGGTTAAALLSFKTEQLKIVYKVMKASYHRPVKEETEIINILIDLSIKSRIDGILSLQKEENETTILFLRRALSCLVDGYGTEQIRDILNTETYFFKLRRDDLQRVLRSIADFFPAFGIIGSVVGLIAMLGGIGDTAVILKAVPIALTSTLYGLIFANFFFLPFAANLRERTNHELLLQKIITEGVIAINSEMNPVILKTRLESFLTPSARDHDLVSYRKIRERFNIQVQEKNTIQEA</sequence>
<keyword evidence="10" id="KW-1185">Reference proteome</keyword>
<name>A0A1M5W5M0_9BACT</name>
<evidence type="ECO:0000313" key="10">
    <source>
        <dbReference type="Proteomes" id="UP000184139"/>
    </source>
</evidence>
<feature type="domain" description="MotA/TolQ/ExbB proton channel" evidence="8">
    <location>
        <begin position="105"/>
        <end position="214"/>
    </location>
</feature>
<feature type="transmembrane region" description="Helical" evidence="7">
    <location>
        <begin position="183"/>
        <end position="204"/>
    </location>
</feature>
<dbReference type="OrthoDB" id="9806929at2"/>
<feature type="transmembrane region" description="Helical" evidence="7">
    <location>
        <begin position="151"/>
        <end position="171"/>
    </location>
</feature>
<dbReference type="AlphaFoldDB" id="A0A1M5W5M0"/>
<dbReference type="Proteomes" id="UP000184139">
    <property type="component" value="Unassembled WGS sequence"/>
</dbReference>
<gene>
    <name evidence="9" type="ORF">SAMN02745124_02084</name>
</gene>
<dbReference type="EMBL" id="FQXS01000011">
    <property type="protein sequence ID" value="SHH82760.1"/>
    <property type="molecule type" value="Genomic_DNA"/>
</dbReference>
<keyword evidence="6" id="KW-0653">Protein transport</keyword>
<keyword evidence="5 7" id="KW-0472">Membrane</keyword>
<accession>A0A1M5W5M0</accession>
<comment type="similarity">
    <text evidence="6">Belongs to the exbB/tolQ family.</text>
</comment>
<feature type="transmembrane region" description="Helical" evidence="7">
    <location>
        <begin position="28"/>
        <end position="50"/>
    </location>
</feature>
<reference evidence="9 10" key="1">
    <citation type="submission" date="2016-11" db="EMBL/GenBank/DDBJ databases">
        <authorList>
            <person name="Jaros S."/>
            <person name="Januszkiewicz K."/>
            <person name="Wedrychowicz H."/>
        </authorList>
    </citation>
    <scope>NUCLEOTIDE SEQUENCE [LARGE SCALE GENOMIC DNA]</scope>
    <source>
        <strain evidence="9 10">DSM 9705</strain>
    </source>
</reference>
<evidence type="ECO:0000256" key="6">
    <source>
        <dbReference type="RuleBase" id="RU004057"/>
    </source>
</evidence>
<proteinExistence type="inferred from homology"/>
<evidence type="ECO:0000313" key="9">
    <source>
        <dbReference type="EMBL" id="SHH82760.1"/>
    </source>
</evidence>
<dbReference type="Pfam" id="PF01618">
    <property type="entry name" value="MotA_ExbB"/>
    <property type="match status" value="1"/>
</dbReference>
<comment type="subcellular location">
    <subcellularLocation>
        <location evidence="1">Cell membrane</location>
        <topology evidence="1">Multi-pass membrane protein</topology>
    </subcellularLocation>
    <subcellularLocation>
        <location evidence="6">Membrane</location>
        <topology evidence="6">Multi-pass membrane protein</topology>
    </subcellularLocation>
</comment>
<dbReference type="InterPro" id="IPR047055">
    <property type="entry name" value="MotA-like"/>
</dbReference>
<evidence type="ECO:0000256" key="3">
    <source>
        <dbReference type="ARBA" id="ARBA00022692"/>
    </source>
</evidence>
<dbReference type="GO" id="GO:0071978">
    <property type="term" value="P:bacterial-type flagellum-dependent swarming motility"/>
    <property type="evidence" value="ECO:0007669"/>
    <property type="project" value="InterPro"/>
</dbReference>
<keyword evidence="6" id="KW-0813">Transport</keyword>
<dbReference type="GO" id="GO:0005886">
    <property type="term" value="C:plasma membrane"/>
    <property type="evidence" value="ECO:0007669"/>
    <property type="project" value="UniProtKB-SubCell"/>
</dbReference>
<evidence type="ECO:0000256" key="7">
    <source>
        <dbReference type="SAM" id="Phobius"/>
    </source>
</evidence>
<organism evidence="9 10">
    <name type="scientific">Desulfofustis glycolicus DSM 9705</name>
    <dbReference type="NCBI Taxonomy" id="1121409"/>
    <lineage>
        <taxon>Bacteria</taxon>
        <taxon>Pseudomonadati</taxon>
        <taxon>Thermodesulfobacteriota</taxon>
        <taxon>Desulfobulbia</taxon>
        <taxon>Desulfobulbales</taxon>
        <taxon>Desulfocapsaceae</taxon>
        <taxon>Desulfofustis</taxon>
    </lineage>
</organism>
<dbReference type="InterPro" id="IPR002898">
    <property type="entry name" value="MotA_ExbB_proton_chnl"/>
</dbReference>
<dbReference type="GO" id="GO:0015031">
    <property type="term" value="P:protein transport"/>
    <property type="evidence" value="ECO:0007669"/>
    <property type="project" value="UniProtKB-KW"/>
</dbReference>
<protein>
    <submittedName>
        <fullName evidence="9">Chemotaxis protein MotA</fullName>
    </submittedName>
</protein>
<evidence type="ECO:0000256" key="1">
    <source>
        <dbReference type="ARBA" id="ARBA00004651"/>
    </source>
</evidence>
<keyword evidence="4 7" id="KW-1133">Transmembrane helix</keyword>
<keyword evidence="3 7" id="KW-0812">Transmembrane</keyword>
<evidence type="ECO:0000256" key="2">
    <source>
        <dbReference type="ARBA" id="ARBA00022475"/>
    </source>
</evidence>
<evidence type="ECO:0000259" key="8">
    <source>
        <dbReference type="Pfam" id="PF01618"/>
    </source>
</evidence>
<evidence type="ECO:0000256" key="4">
    <source>
        <dbReference type="ARBA" id="ARBA00022989"/>
    </source>
</evidence>
<feature type="transmembrane region" description="Helical" evidence="7">
    <location>
        <begin position="5"/>
        <end position="22"/>
    </location>
</feature>
<dbReference type="RefSeq" id="WP_073375820.1">
    <property type="nucleotide sequence ID" value="NZ_FQXS01000011.1"/>
</dbReference>